<evidence type="ECO:0000313" key="1">
    <source>
        <dbReference type="EMBL" id="MBO4205935.1"/>
    </source>
</evidence>
<sequence>MSQKSAQTASQQKDLKAMPRLPLPMRMADFQRRGFRLDRPASRAILEQHAHSFLTGFNLAALHWRDRHEVLAGVPDPERGFAYEGAAMFASQLDLCTAGRARAVEKLLAGPGDRYIHLIHVGAGWTLAPMRLPLPRLPRAPLMRWLALDGAGFGETFFGGLPALRRRARRPVSDRWAATVAGSGRALWFVESADVDGIAAVIDDQPPAARPHLWSGVGLACGYAGAADGDEIDRLATLAAGHLPYLRQGVTFAVGARARSGIVPPHTEEVCRRLLGTDVHTVHRWTTETSRDLESSPHLAAYLEWKSRLRALVADPR</sequence>
<dbReference type="Proteomes" id="UP000823521">
    <property type="component" value="Unassembled WGS sequence"/>
</dbReference>
<comment type="caution">
    <text evidence="1">The sequence shown here is derived from an EMBL/GenBank/DDBJ whole genome shotgun (WGS) entry which is preliminary data.</text>
</comment>
<gene>
    <name evidence="1" type="ORF">GSF22_07935</name>
</gene>
<protein>
    <submittedName>
        <fullName evidence="1">DUF1702 family protein</fullName>
    </submittedName>
</protein>
<accession>A0ABS3VN41</accession>
<reference evidence="1 2" key="1">
    <citation type="submission" date="2019-12" db="EMBL/GenBank/DDBJ databases">
        <title>Whole genome sequencing of endophytic Actinobacterium Micromonospora sp. MPMI6T.</title>
        <authorList>
            <person name="Evv R."/>
            <person name="Podile A.R."/>
        </authorList>
    </citation>
    <scope>NUCLEOTIDE SEQUENCE [LARGE SCALE GENOMIC DNA]</scope>
    <source>
        <strain evidence="1 2">MPMI6</strain>
    </source>
</reference>
<keyword evidence="2" id="KW-1185">Reference proteome</keyword>
<dbReference type="Pfam" id="PF08012">
    <property type="entry name" value="DUF1702"/>
    <property type="match status" value="1"/>
</dbReference>
<name>A0ABS3VN41_MICEH</name>
<organism evidence="1 2">
    <name type="scientific">Micromonospora echinofusca</name>
    <dbReference type="NCBI Taxonomy" id="47858"/>
    <lineage>
        <taxon>Bacteria</taxon>
        <taxon>Bacillati</taxon>
        <taxon>Actinomycetota</taxon>
        <taxon>Actinomycetes</taxon>
        <taxon>Micromonosporales</taxon>
        <taxon>Micromonosporaceae</taxon>
        <taxon>Micromonospora</taxon>
    </lineage>
</organism>
<dbReference type="EMBL" id="WVUH01000043">
    <property type="protein sequence ID" value="MBO4205935.1"/>
    <property type="molecule type" value="Genomic_DNA"/>
</dbReference>
<dbReference type="RefSeq" id="WP_208812397.1">
    <property type="nucleotide sequence ID" value="NZ_WVUH01000043.1"/>
</dbReference>
<evidence type="ECO:0000313" key="2">
    <source>
        <dbReference type="Proteomes" id="UP000823521"/>
    </source>
</evidence>
<proteinExistence type="predicted"/>
<dbReference type="InterPro" id="IPR012964">
    <property type="entry name" value="DUF1702"/>
</dbReference>